<dbReference type="Proteomes" id="UP000010472">
    <property type="component" value="Chromosome"/>
</dbReference>
<name>K9W1W3_9CYAN</name>
<keyword evidence="2" id="KW-1185">Reference proteome</keyword>
<organism evidence="1 2">
    <name type="scientific">Crinalium epipsammum PCC 9333</name>
    <dbReference type="NCBI Taxonomy" id="1173022"/>
    <lineage>
        <taxon>Bacteria</taxon>
        <taxon>Bacillati</taxon>
        <taxon>Cyanobacteriota</taxon>
        <taxon>Cyanophyceae</taxon>
        <taxon>Gomontiellales</taxon>
        <taxon>Gomontiellaceae</taxon>
        <taxon>Crinalium</taxon>
    </lineage>
</organism>
<accession>K9W1W3</accession>
<dbReference type="eggNOG" id="ENOG50343PK">
    <property type="taxonomic scope" value="Bacteria"/>
</dbReference>
<evidence type="ECO:0000313" key="1">
    <source>
        <dbReference type="EMBL" id="AFZ13732.1"/>
    </source>
</evidence>
<dbReference type="HOGENOM" id="CLU_2082102_0_0_3"/>
<dbReference type="RefSeq" id="WP_015203841.1">
    <property type="nucleotide sequence ID" value="NC_019753.1"/>
</dbReference>
<evidence type="ECO:0000313" key="2">
    <source>
        <dbReference type="Proteomes" id="UP000010472"/>
    </source>
</evidence>
<reference evidence="1 2" key="1">
    <citation type="submission" date="2012-06" db="EMBL/GenBank/DDBJ databases">
        <title>Finished chromosome of genome of Crinalium epipsammum PCC 9333.</title>
        <authorList>
            <consortium name="US DOE Joint Genome Institute"/>
            <person name="Gugger M."/>
            <person name="Coursin T."/>
            <person name="Rippka R."/>
            <person name="Tandeau De Marsac N."/>
            <person name="Huntemann M."/>
            <person name="Wei C.-L."/>
            <person name="Han J."/>
            <person name="Detter J.C."/>
            <person name="Han C."/>
            <person name="Tapia R."/>
            <person name="Davenport K."/>
            <person name="Daligault H."/>
            <person name="Erkkila T."/>
            <person name="Gu W."/>
            <person name="Munk A.C.C."/>
            <person name="Teshima H."/>
            <person name="Xu Y."/>
            <person name="Chain P."/>
            <person name="Chen A."/>
            <person name="Krypides N."/>
            <person name="Mavromatis K."/>
            <person name="Markowitz V."/>
            <person name="Szeto E."/>
            <person name="Ivanova N."/>
            <person name="Mikhailova N."/>
            <person name="Ovchinnikova G."/>
            <person name="Pagani I."/>
            <person name="Pati A."/>
            <person name="Goodwin L."/>
            <person name="Peters L."/>
            <person name="Pitluck S."/>
            <person name="Woyke T."/>
            <person name="Kerfeld C."/>
        </authorList>
    </citation>
    <scope>NUCLEOTIDE SEQUENCE [LARGE SCALE GENOMIC DNA]</scope>
    <source>
        <strain evidence="1 2">PCC 9333</strain>
    </source>
</reference>
<dbReference type="KEGG" id="cep:Cri9333_2891"/>
<dbReference type="AlphaFoldDB" id="K9W1W3"/>
<proteinExistence type="predicted"/>
<dbReference type="EMBL" id="CP003620">
    <property type="protein sequence ID" value="AFZ13732.1"/>
    <property type="molecule type" value="Genomic_DNA"/>
</dbReference>
<sequence length="134" mass="15984">MNYDNPDAPQPLSQEDLALARNLSEVRELREFFFENLNSSLRAVFSHCDWRITCYEPNSAEMVIVCPNMAVYKRLKNKAEMLHTRYRNLVQCDRTRFCICYPPYQNAVYDHEIDTRRPRSDWFSPDDFDDDGLF</sequence>
<gene>
    <name evidence="1" type="ORF">Cri9333_2891</name>
</gene>
<protein>
    <submittedName>
        <fullName evidence="1">Uncharacterized protein</fullName>
    </submittedName>
</protein>